<protein>
    <submittedName>
        <fullName evidence="2">Phosphotransferase enzyme family protein</fullName>
    </submittedName>
</protein>
<reference evidence="2 3" key="1">
    <citation type="journal article" date="2019" name="Appl. Microbiol. Biotechnol.">
        <title>Genome sequence of Isaria javanica and comparative genome analysis insights into family S53 peptidase evolution in fungal entomopathogens.</title>
        <authorList>
            <person name="Lin R."/>
            <person name="Zhang X."/>
            <person name="Xin B."/>
            <person name="Zou M."/>
            <person name="Gao Y."/>
            <person name="Qin F."/>
            <person name="Hu Q."/>
            <person name="Xie B."/>
            <person name="Cheng X."/>
        </authorList>
    </citation>
    <scope>NUCLEOTIDE SEQUENCE [LARGE SCALE GENOMIC DNA]</scope>
    <source>
        <strain evidence="2 3">IJ1G</strain>
    </source>
</reference>
<dbReference type="GO" id="GO:0016740">
    <property type="term" value="F:transferase activity"/>
    <property type="evidence" value="ECO:0007669"/>
    <property type="project" value="UniProtKB-KW"/>
</dbReference>
<keyword evidence="2" id="KW-0808">Transferase</keyword>
<sequence>MDAHLKAPYFAPKERLPAPLPPPGVIASSGVVLKEHTGRRVVRFGDSYVIKYGLNVSLKEGETLLFLKETQEIPVPEVYGLYSRDDVKGGKVNYIIMEYISGESLEACWSLLESCQKKEIASQLRTCLNMLRNIPAPGYFGCLGGQPFEESVFWISPHDEPDQHRQISGPFGSEAELNKALVQKYLYNGGSAHKAKFYSRLLPSALRDHAAVFTHGDLQRKNIILKKDKSLVLIDWEAAGWYPEYWEYTSATVAAAAWKDDWHEYLSEMLDEYPNEYAWFDMIIREIWS</sequence>
<dbReference type="PANTHER" id="PTHR21310">
    <property type="entry name" value="AMINOGLYCOSIDE PHOSPHOTRANSFERASE-RELATED-RELATED"/>
    <property type="match status" value="1"/>
</dbReference>
<dbReference type="Gene3D" id="3.90.1200.10">
    <property type="match status" value="1"/>
</dbReference>
<dbReference type="Pfam" id="PF01636">
    <property type="entry name" value="APH"/>
    <property type="match status" value="1"/>
</dbReference>
<evidence type="ECO:0000313" key="3">
    <source>
        <dbReference type="Proteomes" id="UP000315783"/>
    </source>
</evidence>
<gene>
    <name evidence="2" type="ORF">IF1G_09071</name>
</gene>
<dbReference type="PANTHER" id="PTHR21310:SF48">
    <property type="entry name" value="AMINOGLYCOSIDE PHOSPHOTRANSFERASE DOMAIN-CONTAINING PROTEIN"/>
    <property type="match status" value="1"/>
</dbReference>
<dbReference type="CDD" id="cd05120">
    <property type="entry name" value="APH_ChoK_like"/>
    <property type="match status" value="1"/>
</dbReference>
<comment type="caution">
    <text evidence="2">The sequence shown here is derived from an EMBL/GenBank/DDBJ whole genome shotgun (WGS) entry which is preliminary data.</text>
</comment>
<feature type="domain" description="Aminoglycoside phosphotransferase" evidence="1">
    <location>
        <begin position="38"/>
        <end position="265"/>
    </location>
</feature>
<proteinExistence type="predicted"/>
<dbReference type="SUPFAM" id="SSF56112">
    <property type="entry name" value="Protein kinase-like (PK-like)"/>
    <property type="match status" value="1"/>
</dbReference>
<dbReference type="AlphaFoldDB" id="A0A545URB1"/>
<dbReference type="InterPro" id="IPR002575">
    <property type="entry name" value="Aminoglycoside_PTrfase"/>
</dbReference>
<keyword evidence="3" id="KW-1185">Reference proteome</keyword>
<organism evidence="2 3">
    <name type="scientific">Cordyceps javanica</name>
    <dbReference type="NCBI Taxonomy" id="43265"/>
    <lineage>
        <taxon>Eukaryota</taxon>
        <taxon>Fungi</taxon>
        <taxon>Dikarya</taxon>
        <taxon>Ascomycota</taxon>
        <taxon>Pezizomycotina</taxon>
        <taxon>Sordariomycetes</taxon>
        <taxon>Hypocreomycetidae</taxon>
        <taxon>Hypocreales</taxon>
        <taxon>Cordycipitaceae</taxon>
        <taxon>Cordyceps</taxon>
    </lineage>
</organism>
<evidence type="ECO:0000259" key="1">
    <source>
        <dbReference type="Pfam" id="PF01636"/>
    </source>
</evidence>
<accession>A0A545URB1</accession>
<dbReference type="InterPro" id="IPR051678">
    <property type="entry name" value="AGP_Transferase"/>
</dbReference>
<dbReference type="EMBL" id="SPUK01000016">
    <property type="protein sequence ID" value="TQV91999.1"/>
    <property type="molecule type" value="Genomic_DNA"/>
</dbReference>
<name>A0A545URB1_9HYPO</name>
<dbReference type="Proteomes" id="UP000315783">
    <property type="component" value="Unassembled WGS sequence"/>
</dbReference>
<evidence type="ECO:0000313" key="2">
    <source>
        <dbReference type="EMBL" id="TQV91999.1"/>
    </source>
</evidence>
<dbReference type="STRING" id="43265.A0A545URB1"/>
<dbReference type="InterPro" id="IPR011009">
    <property type="entry name" value="Kinase-like_dom_sf"/>
</dbReference>